<protein>
    <submittedName>
        <fullName evidence="2">Uncharacterized protein</fullName>
    </submittedName>
</protein>
<dbReference type="PANTHER" id="PTHR35896">
    <property type="entry name" value="IG-LIKE DOMAIN-CONTAINING PROTEIN"/>
    <property type="match status" value="1"/>
</dbReference>
<dbReference type="GeneID" id="19465564"/>
<dbReference type="RefSeq" id="XP_008080115.1">
    <property type="nucleotide sequence ID" value="XM_008081924.1"/>
</dbReference>
<dbReference type="OrthoDB" id="3501153at2759"/>
<evidence type="ECO:0000313" key="3">
    <source>
        <dbReference type="Proteomes" id="UP000016922"/>
    </source>
</evidence>
<evidence type="ECO:0000313" key="2">
    <source>
        <dbReference type="EMBL" id="EPE33498.1"/>
    </source>
</evidence>
<dbReference type="EMBL" id="KE145358">
    <property type="protein sequence ID" value="EPE33498.1"/>
    <property type="molecule type" value="Genomic_DNA"/>
</dbReference>
<dbReference type="KEGG" id="glz:GLAREA_06511"/>
<proteinExistence type="predicted"/>
<dbReference type="PANTHER" id="PTHR35896:SF3">
    <property type="entry name" value="MAJOR FACILITATOR SUPERFAMILY TRANSPORTER"/>
    <property type="match status" value="1"/>
</dbReference>
<organism evidence="2 3">
    <name type="scientific">Glarea lozoyensis (strain ATCC 20868 / MF5171)</name>
    <dbReference type="NCBI Taxonomy" id="1116229"/>
    <lineage>
        <taxon>Eukaryota</taxon>
        <taxon>Fungi</taxon>
        <taxon>Dikarya</taxon>
        <taxon>Ascomycota</taxon>
        <taxon>Pezizomycotina</taxon>
        <taxon>Leotiomycetes</taxon>
        <taxon>Helotiales</taxon>
        <taxon>Helotiaceae</taxon>
        <taxon>Glarea</taxon>
    </lineage>
</organism>
<dbReference type="InterPro" id="IPR053008">
    <property type="entry name" value="Phomopsin_biosynth_assoc"/>
</dbReference>
<keyword evidence="1" id="KW-0812">Transmembrane</keyword>
<keyword evidence="1" id="KW-1133">Transmembrane helix</keyword>
<keyword evidence="3" id="KW-1185">Reference proteome</keyword>
<gene>
    <name evidence="2" type="ORF">GLAREA_06511</name>
</gene>
<reference evidence="2 3" key="1">
    <citation type="journal article" date="2013" name="BMC Genomics">
        <title>Genomics-driven discovery of the pneumocandin biosynthetic gene cluster in the fungus Glarea lozoyensis.</title>
        <authorList>
            <person name="Chen L."/>
            <person name="Yue Q."/>
            <person name="Zhang X."/>
            <person name="Xiang M."/>
            <person name="Wang C."/>
            <person name="Li S."/>
            <person name="Che Y."/>
            <person name="Ortiz-Lopez F.J."/>
            <person name="Bills G.F."/>
            <person name="Liu X."/>
            <person name="An Z."/>
        </authorList>
    </citation>
    <scope>NUCLEOTIDE SEQUENCE [LARGE SCALE GENOMIC DNA]</scope>
    <source>
        <strain evidence="3">ATCC 20868 / MF5171</strain>
    </source>
</reference>
<accession>S3E507</accession>
<keyword evidence="1" id="KW-0472">Membrane</keyword>
<evidence type="ECO:0000256" key="1">
    <source>
        <dbReference type="SAM" id="Phobius"/>
    </source>
</evidence>
<dbReference type="HOGENOM" id="CLU_066042_6_0_1"/>
<feature type="transmembrane region" description="Helical" evidence="1">
    <location>
        <begin position="52"/>
        <end position="73"/>
    </location>
</feature>
<dbReference type="Proteomes" id="UP000016922">
    <property type="component" value="Unassembled WGS sequence"/>
</dbReference>
<sequence length="249" mass="28859">MQGAIWERQNWDGNYQHKYEHVQRSDTESSETLEETYYNTKLQPISHRRFKIVGLLLFVLAVVALGGAGWTWIRTDRGSIRWNDLRLDPHAPRRTPLSCGNSTEEAEALDCEYDVLAANWLHRDCPRNYVDEFYYFQNGTAWPYYTDQNGTHQMSLYELAHKGYYWSSTREHLVHCSFMLKRGHDVMARGDRLDGLVGSLEHANHCAQYLMENLGLPDEELDKIRTYGTIGFLLSTVTKSLFRDALNAG</sequence>
<dbReference type="AlphaFoldDB" id="S3E507"/>
<name>S3E507_GLAL2</name>